<dbReference type="Gene3D" id="3.80.10.10">
    <property type="entry name" value="Ribonuclease Inhibitor"/>
    <property type="match status" value="2"/>
</dbReference>
<dbReference type="InParanoid" id="B8C688"/>
<dbReference type="AlphaFoldDB" id="B8C688"/>
<evidence type="ECO:0000313" key="1">
    <source>
        <dbReference type="EMBL" id="EED91638.1"/>
    </source>
</evidence>
<dbReference type="InterPro" id="IPR052394">
    <property type="entry name" value="LRR-containing"/>
</dbReference>
<protein>
    <submittedName>
        <fullName evidence="1">Uncharacterized protein</fullName>
    </submittedName>
</protein>
<reference evidence="1 2" key="2">
    <citation type="journal article" date="2008" name="Nature">
        <title>The Phaeodactylum genome reveals the evolutionary history of diatom genomes.</title>
        <authorList>
            <person name="Bowler C."/>
            <person name="Allen A.E."/>
            <person name="Badger J.H."/>
            <person name="Grimwood J."/>
            <person name="Jabbari K."/>
            <person name="Kuo A."/>
            <person name="Maheswari U."/>
            <person name="Martens C."/>
            <person name="Maumus F."/>
            <person name="Otillar R.P."/>
            <person name="Rayko E."/>
            <person name="Salamov A."/>
            <person name="Vandepoele K."/>
            <person name="Beszteri B."/>
            <person name="Gruber A."/>
            <person name="Heijde M."/>
            <person name="Katinka M."/>
            <person name="Mock T."/>
            <person name="Valentin K."/>
            <person name="Verret F."/>
            <person name="Berges J.A."/>
            <person name="Brownlee C."/>
            <person name="Cadoret J.P."/>
            <person name="Chiovitti A."/>
            <person name="Choi C.J."/>
            <person name="Coesel S."/>
            <person name="De Martino A."/>
            <person name="Detter J.C."/>
            <person name="Durkin C."/>
            <person name="Falciatore A."/>
            <person name="Fournet J."/>
            <person name="Haruta M."/>
            <person name="Huysman M.J."/>
            <person name="Jenkins B.D."/>
            <person name="Jiroutova K."/>
            <person name="Jorgensen R.E."/>
            <person name="Joubert Y."/>
            <person name="Kaplan A."/>
            <person name="Kroger N."/>
            <person name="Kroth P.G."/>
            <person name="La Roche J."/>
            <person name="Lindquist E."/>
            <person name="Lommer M."/>
            <person name="Martin-Jezequel V."/>
            <person name="Lopez P.J."/>
            <person name="Lucas S."/>
            <person name="Mangogna M."/>
            <person name="McGinnis K."/>
            <person name="Medlin L.K."/>
            <person name="Montsant A."/>
            <person name="Oudot-Le Secq M.P."/>
            <person name="Napoli C."/>
            <person name="Obornik M."/>
            <person name="Parker M.S."/>
            <person name="Petit J.L."/>
            <person name="Porcel B.M."/>
            <person name="Poulsen N."/>
            <person name="Robison M."/>
            <person name="Rychlewski L."/>
            <person name="Rynearson T.A."/>
            <person name="Schmutz J."/>
            <person name="Shapiro H."/>
            <person name="Siaut M."/>
            <person name="Stanley M."/>
            <person name="Sussman M.R."/>
            <person name="Taylor A.R."/>
            <person name="Vardi A."/>
            <person name="von Dassow P."/>
            <person name="Vyverman W."/>
            <person name="Willis A."/>
            <person name="Wyrwicz L.S."/>
            <person name="Rokhsar D.S."/>
            <person name="Weissenbach J."/>
            <person name="Armbrust E.V."/>
            <person name="Green B.R."/>
            <person name="Van de Peer Y."/>
            <person name="Grigoriev I.V."/>
        </authorList>
    </citation>
    <scope>NUCLEOTIDE SEQUENCE [LARGE SCALE GENOMIC DNA]</scope>
    <source>
        <strain evidence="1 2">CCMP1335</strain>
    </source>
</reference>
<reference evidence="1 2" key="1">
    <citation type="journal article" date="2004" name="Science">
        <title>The genome of the diatom Thalassiosira pseudonana: ecology, evolution, and metabolism.</title>
        <authorList>
            <person name="Armbrust E.V."/>
            <person name="Berges J.A."/>
            <person name="Bowler C."/>
            <person name="Green B.R."/>
            <person name="Martinez D."/>
            <person name="Putnam N.H."/>
            <person name="Zhou S."/>
            <person name="Allen A.E."/>
            <person name="Apt K.E."/>
            <person name="Bechner M."/>
            <person name="Brzezinski M.A."/>
            <person name="Chaal B.K."/>
            <person name="Chiovitti A."/>
            <person name="Davis A.K."/>
            <person name="Demarest M.S."/>
            <person name="Detter J.C."/>
            <person name="Glavina T."/>
            <person name="Goodstein D."/>
            <person name="Hadi M.Z."/>
            <person name="Hellsten U."/>
            <person name="Hildebrand M."/>
            <person name="Jenkins B.D."/>
            <person name="Jurka J."/>
            <person name="Kapitonov V.V."/>
            <person name="Kroger N."/>
            <person name="Lau W.W."/>
            <person name="Lane T.W."/>
            <person name="Larimer F.W."/>
            <person name="Lippmeier J.C."/>
            <person name="Lucas S."/>
            <person name="Medina M."/>
            <person name="Montsant A."/>
            <person name="Obornik M."/>
            <person name="Parker M.S."/>
            <person name="Palenik B."/>
            <person name="Pazour G.J."/>
            <person name="Richardson P.M."/>
            <person name="Rynearson T.A."/>
            <person name="Saito M.A."/>
            <person name="Schwartz D.C."/>
            <person name="Thamatrakoln K."/>
            <person name="Valentin K."/>
            <person name="Vardi A."/>
            <person name="Wilkerson F.P."/>
            <person name="Rokhsar D.S."/>
        </authorList>
    </citation>
    <scope>NUCLEOTIDE SEQUENCE [LARGE SCALE GENOMIC DNA]</scope>
    <source>
        <strain evidence="1 2">CCMP1335</strain>
    </source>
</reference>
<dbReference type="PaxDb" id="35128-Thaps262949"/>
<proteinExistence type="predicted"/>
<accession>B8C688</accession>
<dbReference type="GeneID" id="7442717"/>
<keyword evidence="2" id="KW-1185">Reference proteome</keyword>
<gene>
    <name evidence="1" type="ORF">THAPSDRAFT_262949</name>
</gene>
<dbReference type="PANTHER" id="PTHR24114:SF2">
    <property type="entry name" value="F-BOX DOMAIN-CONTAINING PROTEIN-RELATED"/>
    <property type="match status" value="1"/>
</dbReference>
<feature type="non-terminal residue" evidence="1">
    <location>
        <position position="1"/>
    </location>
</feature>
<dbReference type="PANTHER" id="PTHR24114">
    <property type="entry name" value="LEUCINE RICH REPEAT FAMILY PROTEIN"/>
    <property type="match status" value="1"/>
</dbReference>
<dbReference type="InterPro" id="IPR001611">
    <property type="entry name" value="Leu-rich_rpt"/>
</dbReference>
<dbReference type="Proteomes" id="UP000001449">
    <property type="component" value="Chromosome 6"/>
</dbReference>
<name>B8C688_THAPS</name>
<dbReference type="InterPro" id="IPR032675">
    <property type="entry name" value="LRR_dom_sf"/>
</dbReference>
<dbReference type="SMART" id="SM00368">
    <property type="entry name" value="LRR_RI"/>
    <property type="match status" value="5"/>
</dbReference>
<dbReference type="RefSeq" id="XP_002291531.1">
    <property type="nucleotide sequence ID" value="XM_002291495.1"/>
</dbReference>
<dbReference type="Pfam" id="PF13516">
    <property type="entry name" value="LRR_6"/>
    <property type="match status" value="4"/>
</dbReference>
<dbReference type="KEGG" id="tps:THAPSDRAFT_262949"/>
<evidence type="ECO:0000313" key="2">
    <source>
        <dbReference type="Proteomes" id="UP000001449"/>
    </source>
</evidence>
<dbReference type="SUPFAM" id="SSF52047">
    <property type="entry name" value="RNI-like"/>
    <property type="match status" value="1"/>
</dbReference>
<dbReference type="EMBL" id="CM000643">
    <property type="protein sequence ID" value="EED91638.1"/>
    <property type="molecule type" value="Genomic_DNA"/>
</dbReference>
<dbReference type="HOGENOM" id="CLU_1431565_0_0_1"/>
<dbReference type="eggNOG" id="KOG4308">
    <property type="taxonomic scope" value="Eukaryota"/>
</dbReference>
<dbReference type="OMA" id="ANILMPA"/>
<dbReference type="STRING" id="35128.B8C688"/>
<sequence length="190" mass="20499">NKTLSSLILDFNRFGTPGVEALCKGLSTNSTLKKLSLKHCDIDEEGGSPIAKMLLFKRLALQHLDLTCNQLGGAGLTSICTGLIDNASLKSFRLAENSINHGKEDVKALELLSEVLKTHPSLMAVDLLHNKIGNTGALILLPAVKENNRVTEFKIDSANMDDEVYNALFRAGVPAQKGGKKKASSKKKTK</sequence>
<organism evidence="1 2">
    <name type="scientific">Thalassiosira pseudonana</name>
    <name type="common">Marine diatom</name>
    <name type="synonym">Cyclotella nana</name>
    <dbReference type="NCBI Taxonomy" id="35128"/>
    <lineage>
        <taxon>Eukaryota</taxon>
        <taxon>Sar</taxon>
        <taxon>Stramenopiles</taxon>
        <taxon>Ochrophyta</taxon>
        <taxon>Bacillariophyta</taxon>
        <taxon>Coscinodiscophyceae</taxon>
        <taxon>Thalassiosirophycidae</taxon>
        <taxon>Thalassiosirales</taxon>
        <taxon>Thalassiosiraceae</taxon>
        <taxon>Thalassiosira</taxon>
    </lineage>
</organism>